<feature type="transmembrane region" description="Helical" evidence="6">
    <location>
        <begin position="322"/>
        <end position="342"/>
    </location>
</feature>
<dbReference type="EMBL" id="JBDXSU010000010">
    <property type="protein sequence ID" value="MFB5191312.1"/>
    <property type="molecule type" value="Genomic_DNA"/>
</dbReference>
<dbReference type="InterPro" id="IPR020846">
    <property type="entry name" value="MFS_dom"/>
</dbReference>
<dbReference type="RefSeq" id="WP_275473926.1">
    <property type="nucleotide sequence ID" value="NZ_CP162940.1"/>
</dbReference>
<feature type="transmembrane region" description="Helical" evidence="6">
    <location>
        <begin position="348"/>
        <end position="370"/>
    </location>
</feature>
<evidence type="ECO:0000256" key="2">
    <source>
        <dbReference type="ARBA" id="ARBA00022448"/>
    </source>
</evidence>
<dbReference type="PANTHER" id="PTHR23508">
    <property type="entry name" value="CARBOXYLIC ACID TRANSPORTER PROTEIN HOMOLOG"/>
    <property type="match status" value="1"/>
</dbReference>
<name>A0ABV5AI16_9BACL</name>
<keyword evidence="5 6" id="KW-0472">Membrane</keyword>
<reference evidence="8 9" key="1">
    <citation type="journal article" date="2024" name="Int. J. Mol. Sci.">
        <title>Exploration of Alicyclobacillus spp. Genome in Search of Antibiotic Resistance.</title>
        <authorList>
            <person name="Bucka-Kolendo J."/>
            <person name="Kiousi D.E."/>
            <person name="Dekowska A."/>
            <person name="Mikolajczuk-Szczyrba A."/>
            <person name="Karadedos D.M."/>
            <person name="Michael P."/>
            <person name="Galanis A."/>
            <person name="Sokolowska B."/>
        </authorList>
    </citation>
    <scope>NUCLEOTIDE SEQUENCE [LARGE SCALE GENOMIC DNA]</scope>
    <source>
        <strain evidence="8 9">KKP 3000</strain>
    </source>
</reference>
<keyword evidence="3 6" id="KW-0812">Transmembrane</keyword>
<dbReference type="PANTHER" id="PTHR23508:SF10">
    <property type="entry name" value="CARBOXYLIC ACID TRANSPORTER PROTEIN HOMOLOG"/>
    <property type="match status" value="1"/>
</dbReference>
<dbReference type="Pfam" id="PF07690">
    <property type="entry name" value="MFS_1"/>
    <property type="match status" value="1"/>
</dbReference>
<dbReference type="PROSITE" id="PS50850">
    <property type="entry name" value="MFS"/>
    <property type="match status" value="1"/>
</dbReference>
<dbReference type="Gene3D" id="1.20.1250.20">
    <property type="entry name" value="MFS general substrate transporter like domains"/>
    <property type="match status" value="1"/>
</dbReference>
<feature type="transmembrane region" description="Helical" evidence="6">
    <location>
        <begin position="60"/>
        <end position="83"/>
    </location>
</feature>
<evidence type="ECO:0000256" key="6">
    <source>
        <dbReference type="SAM" id="Phobius"/>
    </source>
</evidence>
<feature type="transmembrane region" description="Helical" evidence="6">
    <location>
        <begin position="21"/>
        <end position="40"/>
    </location>
</feature>
<evidence type="ECO:0000313" key="9">
    <source>
        <dbReference type="Proteomes" id="UP001579974"/>
    </source>
</evidence>
<comment type="subcellular location">
    <subcellularLocation>
        <location evidence="1">Cell membrane</location>
        <topology evidence="1">Multi-pass membrane protein</topology>
    </subcellularLocation>
</comment>
<feature type="transmembrane region" description="Helical" evidence="6">
    <location>
        <begin position="258"/>
        <end position="278"/>
    </location>
</feature>
<evidence type="ECO:0000313" key="8">
    <source>
        <dbReference type="EMBL" id="MFB5191312.1"/>
    </source>
</evidence>
<sequence length="445" mass="49232">MGIMPTQKGHSDLSQKPKILGLDRNAFLVTLTSFLGWTMVNMDGSFFSNVYPLIQKSLHLAAWTIGAITAIMAIAGCIATLVAGPLSDYFGRKVIFQWTIVFTALGSALSALSGGFASLLIARCFTMAGNASEWMIGQVMVTEGTPSKSRGWWTGVAQVGWPVGWFLTSVVVARLAPAWGWRGVFWAGLVPVFLILLTRIFVKESDRFNELRRVRAETKAQHALRDGDVDTHYAVNKEEAVQFTYRQLFNPDLRKTTILLWVWQFVYNYGLYAVAYFLPTISSAHGFTLSNTWTINAWGTGVGAFGYLTAAYLGNKVGRRSIALIWLFLGGIAGVFFAFGTHTPGQMAFWWAAYYFFTVGHMGVYIPYMLENFPTRARGTGASLMSFANWAALLLAGITSQWMVHVIGVEYATFIWLGIASWIACACGLGTRRIKPGMELEEIIN</sequence>
<organism evidence="8 9">
    <name type="scientific">Alicyclobacillus fastidiosus</name>
    <dbReference type="NCBI Taxonomy" id="392011"/>
    <lineage>
        <taxon>Bacteria</taxon>
        <taxon>Bacillati</taxon>
        <taxon>Bacillota</taxon>
        <taxon>Bacilli</taxon>
        <taxon>Bacillales</taxon>
        <taxon>Alicyclobacillaceae</taxon>
        <taxon>Alicyclobacillus</taxon>
    </lineage>
</organism>
<dbReference type="SUPFAM" id="SSF103473">
    <property type="entry name" value="MFS general substrate transporter"/>
    <property type="match status" value="1"/>
</dbReference>
<dbReference type="InterPro" id="IPR036259">
    <property type="entry name" value="MFS_trans_sf"/>
</dbReference>
<feature type="transmembrane region" description="Helical" evidence="6">
    <location>
        <begin position="184"/>
        <end position="202"/>
    </location>
</feature>
<dbReference type="InterPro" id="IPR011701">
    <property type="entry name" value="MFS"/>
</dbReference>
<feature type="transmembrane region" description="Helical" evidence="6">
    <location>
        <begin position="411"/>
        <end position="430"/>
    </location>
</feature>
<feature type="transmembrane region" description="Helical" evidence="6">
    <location>
        <begin position="382"/>
        <end position="405"/>
    </location>
</feature>
<protein>
    <submittedName>
        <fullName evidence="8">MFS transporter</fullName>
    </submittedName>
</protein>
<evidence type="ECO:0000259" key="7">
    <source>
        <dbReference type="PROSITE" id="PS50850"/>
    </source>
</evidence>
<evidence type="ECO:0000256" key="1">
    <source>
        <dbReference type="ARBA" id="ARBA00004651"/>
    </source>
</evidence>
<keyword evidence="2" id="KW-0813">Transport</keyword>
<keyword evidence="4 6" id="KW-1133">Transmembrane helix</keyword>
<feature type="domain" description="Major facilitator superfamily (MFS) profile" evidence="7">
    <location>
        <begin position="29"/>
        <end position="436"/>
    </location>
</feature>
<feature type="transmembrane region" description="Helical" evidence="6">
    <location>
        <begin position="298"/>
        <end position="315"/>
    </location>
</feature>
<proteinExistence type="predicted"/>
<dbReference type="PROSITE" id="PS00216">
    <property type="entry name" value="SUGAR_TRANSPORT_1"/>
    <property type="match status" value="1"/>
</dbReference>
<evidence type="ECO:0000256" key="5">
    <source>
        <dbReference type="ARBA" id="ARBA00023136"/>
    </source>
</evidence>
<comment type="caution">
    <text evidence="8">The sequence shown here is derived from an EMBL/GenBank/DDBJ whole genome shotgun (WGS) entry which is preliminary data.</text>
</comment>
<accession>A0ABV5AI16</accession>
<gene>
    <name evidence="8" type="ORF">KKP3000_000083</name>
</gene>
<keyword evidence="9" id="KW-1185">Reference proteome</keyword>
<feature type="transmembrane region" description="Helical" evidence="6">
    <location>
        <begin position="95"/>
        <end position="122"/>
    </location>
</feature>
<dbReference type="Proteomes" id="UP001579974">
    <property type="component" value="Unassembled WGS sequence"/>
</dbReference>
<dbReference type="InterPro" id="IPR005829">
    <property type="entry name" value="Sugar_transporter_CS"/>
</dbReference>
<evidence type="ECO:0000256" key="4">
    <source>
        <dbReference type="ARBA" id="ARBA00022989"/>
    </source>
</evidence>
<evidence type="ECO:0000256" key="3">
    <source>
        <dbReference type="ARBA" id="ARBA00022692"/>
    </source>
</evidence>